<dbReference type="AlphaFoldDB" id="A0AAN8V278"/>
<dbReference type="PANTHER" id="PTHR44203:SF3">
    <property type="entry name" value="ETO1-LIKE PROTEIN 2"/>
    <property type="match status" value="1"/>
</dbReference>
<sequence length="221" mass="25160">MISFLIKKNQLDGCIKNAWVGRMKISDLNTATELDPALQFPYKYRAGLMVEENQVAAAITEIDRILAFKVSANFLELQACWMQLYDHWSSVDDIGSLAVTHQMLENDPRMSLLWFWQSLLLLRPVGPIQLLTVDVPFRMCLISFVDLNNLGSVHIDCGKLDLAIDCYMKALDFKHTRAHQGLARVYHLKNQKTTAYDEMTKLIVKAKSNASANGKRSEYCD</sequence>
<name>A0AAN8V278_9MAGN</name>
<comment type="caution">
    <text evidence="1">The sequence shown here is derived from an EMBL/GenBank/DDBJ whole genome shotgun (WGS) entry which is preliminary data.</text>
</comment>
<dbReference type="SUPFAM" id="SSF48452">
    <property type="entry name" value="TPR-like"/>
    <property type="match status" value="1"/>
</dbReference>
<accession>A0AAN8V278</accession>
<dbReference type="Gene3D" id="1.25.40.10">
    <property type="entry name" value="Tetratricopeptide repeat domain"/>
    <property type="match status" value="1"/>
</dbReference>
<evidence type="ECO:0000313" key="1">
    <source>
        <dbReference type="EMBL" id="KAK6927128.1"/>
    </source>
</evidence>
<dbReference type="InterPro" id="IPR044631">
    <property type="entry name" value="ETO1-like"/>
</dbReference>
<dbReference type="GO" id="GO:0010105">
    <property type="term" value="P:negative regulation of ethylene-activated signaling pathway"/>
    <property type="evidence" value="ECO:0007669"/>
    <property type="project" value="InterPro"/>
</dbReference>
<protein>
    <submittedName>
        <fullName evidence="1">Tetratricopeptide repeat</fullName>
    </submittedName>
</protein>
<evidence type="ECO:0000313" key="2">
    <source>
        <dbReference type="Proteomes" id="UP001370490"/>
    </source>
</evidence>
<dbReference type="PANTHER" id="PTHR44203">
    <property type="entry name" value="ETO1-RELATED"/>
    <property type="match status" value="1"/>
</dbReference>
<gene>
    <name evidence="1" type="ORF">RJ641_008847</name>
</gene>
<dbReference type="Proteomes" id="UP001370490">
    <property type="component" value="Unassembled WGS sequence"/>
</dbReference>
<dbReference type="InterPro" id="IPR019734">
    <property type="entry name" value="TPR_rpt"/>
</dbReference>
<proteinExistence type="predicted"/>
<dbReference type="EMBL" id="JBAMMX010000015">
    <property type="protein sequence ID" value="KAK6927128.1"/>
    <property type="molecule type" value="Genomic_DNA"/>
</dbReference>
<keyword evidence="2" id="KW-1185">Reference proteome</keyword>
<organism evidence="1 2">
    <name type="scientific">Dillenia turbinata</name>
    <dbReference type="NCBI Taxonomy" id="194707"/>
    <lineage>
        <taxon>Eukaryota</taxon>
        <taxon>Viridiplantae</taxon>
        <taxon>Streptophyta</taxon>
        <taxon>Embryophyta</taxon>
        <taxon>Tracheophyta</taxon>
        <taxon>Spermatophyta</taxon>
        <taxon>Magnoliopsida</taxon>
        <taxon>eudicotyledons</taxon>
        <taxon>Gunneridae</taxon>
        <taxon>Pentapetalae</taxon>
        <taxon>Dilleniales</taxon>
        <taxon>Dilleniaceae</taxon>
        <taxon>Dillenia</taxon>
    </lineage>
</organism>
<dbReference type="InterPro" id="IPR011990">
    <property type="entry name" value="TPR-like_helical_dom_sf"/>
</dbReference>
<reference evidence="1 2" key="1">
    <citation type="submission" date="2023-12" db="EMBL/GenBank/DDBJ databases">
        <title>A high-quality genome assembly for Dillenia turbinata (Dilleniales).</title>
        <authorList>
            <person name="Chanderbali A."/>
        </authorList>
    </citation>
    <scope>NUCLEOTIDE SEQUENCE [LARGE SCALE GENOMIC DNA]</scope>
    <source>
        <strain evidence="1">LSX21</strain>
        <tissue evidence="1">Leaf</tissue>
    </source>
</reference>
<dbReference type="Pfam" id="PF13181">
    <property type="entry name" value="TPR_8"/>
    <property type="match status" value="1"/>
</dbReference>